<feature type="domain" description="ABC transporter" evidence="5">
    <location>
        <begin position="18"/>
        <end position="255"/>
    </location>
</feature>
<dbReference type="InterPro" id="IPR003439">
    <property type="entry name" value="ABC_transporter-like_ATP-bd"/>
</dbReference>
<evidence type="ECO:0000256" key="2">
    <source>
        <dbReference type="ARBA" id="ARBA00022741"/>
    </source>
</evidence>
<evidence type="ECO:0000313" key="6">
    <source>
        <dbReference type="EMBL" id="MBP1905116.1"/>
    </source>
</evidence>
<dbReference type="PANTHER" id="PTHR42794:SF1">
    <property type="entry name" value="HEMIN IMPORT ATP-BINDING PROTEIN HMUV"/>
    <property type="match status" value="1"/>
</dbReference>
<evidence type="ECO:0000256" key="4">
    <source>
        <dbReference type="ARBA" id="ARBA00022967"/>
    </source>
</evidence>
<dbReference type="InterPro" id="IPR027417">
    <property type="entry name" value="P-loop_NTPase"/>
</dbReference>
<dbReference type="EMBL" id="JAGGKG010000007">
    <property type="protein sequence ID" value="MBP1905116.1"/>
    <property type="molecule type" value="Genomic_DNA"/>
</dbReference>
<gene>
    <name evidence="6" type="ORF">J2Z32_001744</name>
</gene>
<evidence type="ECO:0000313" key="7">
    <source>
        <dbReference type="Proteomes" id="UP001519272"/>
    </source>
</evidence>
<keyword evidence="2" id="KW-0547">Nucleotide-binding</keyword>
<dbReference type="SUPFAM" id="SSF52540">
    <property type="entry name" value="P-loop containing nucleoside triphosphate hydrolases"/>
    <property type="match status" value="1"/>
</dbReference>
<dbReference type="Proteomes" id="UP001519272">
    <property type="component" value="Unassembled WGS sequence"/>
</dbReference>
<dbReference type="GO" id="GO:0005524">
    <property type="term" value="F:ATP binding"/>
    <property type="evidence" value="ECO:0007669"/>
    <property type="project" value="UniProtKB-KW"/>
</dbReference>
<dbReference type="InterPro" id="IPR017871">
    <property type="entry name" value="ABC_transporter-like_CS"/>
</dbReference>
<sequence>MTDKGNKATVKYKDKPILDVQHISKSYAQNKIFCNLNWTVERGQFWGIIGPNGCGKTTLLHLISGVEKLDEGQILLEGQSVHKYSRKSLAQKLAVLKQDGIPPMSYTVREVIEMGRFPFQSWLGKEQQQQKNDVVEEILHLLDLKELASVPLHQLSGGQRQRVALGKVMAQEPKLVLLDEPTTFLDLRYQMQFMELVAKWQQEQGLTVIAVMHDLNLASLFCEQLLLLSQGEIYAQGTPAEVLSPEVVQSIFDVSSLVATHPKYQLPQIMLNRKP</sequence>
<dbReference type="Pfam" id="PF00005">
    <property type="entry name" value="ABC_tran"/>
    <property type="match status" value="1"/>
</dbReference>
<organism evidence="6 7">
    <name type="scientific">Paenibacillus turicensis</name>
    <dbReference type="NCBI Taxonomy" id="160487"/>
    <lineage>
        <taxon>Bacteria</taxon>
        <taxon>Bacillati</taxon>
        <taxon>Bacillota</taxon>
        <taxon>Bacilli</taxon>
        <taxon>Bacillales</taxon>
        <taxon>Paenibacillaceae</taxon>
        <taxon>Paenibacillus</taxon>
    </lineage>
</organism>
<proteinExistence type="predicted"/>
<dbReference type="PANTHER" id="PTHR42794">
    <property type="entry name" value="HEMIN IMPORT ATP-BINDING PROTEIN HMUV"/>
    <property type="match status" value="1"/>
</dbReference>
<accession>A0ABS4FRF0</accession>
<dbReference type="CDD" id="cd03214">
    <property type="entry name" value="ABC_Iron-Siderophores_B12_Hemin"/>
    <property type="match status" value="1"/>
</dbReference>
<dbReference type="RefSeq" id="WP_210088760.1">
    <property type="nucleotide sequence ID" value="NZ_JAGGKG010000007.1"/>
</dbReference>
<comment type="caution">
    <text evidence="6">The sequence shown here is derived from an EMBL/GenBank/DDBJ whole genome shotgun (WGS) entry which is preliminary data.</text>
</comment>
<evidence type="ECO:0000256" key="1">
    <source>
        <dbReference type="ARBA" id="ARBA00022448"/>
    </source>
</evidence>
<keyword evidence="4" id="KW-1278">Translocase</keyword>
<dbReference type="PROSITE" id="PS00211">
    <property type="entry name" value="ABC_TRANSPORTER_1"/>
    <property type="match status" value="1"/>
</dbReference>
<dbReference type="Gene3D" id="3.40.50.300">
    <property type="entry name" value="P-loop containing nucleotide triphosphate hydrolases"/>
    <property type="match status" value="1"/>
</dbReference>
<dbReference type="SMART" id="SM00382">
    <property type="entry name" value="AAA"/>
    <property type="match status" value="1"/>
</dbReference>
<evidence type="ECO:0000256" key="3">
    <source>
        <dbReference type="ARBA" id="ARBA00022840"/>
    </source>
</evidence>
<reference evidence="6 7" key="1">
    <citation type="submission" date="2021-03" db="EMBL/GenBank/DDBJ databases">
        <title>Genomic Encyclopedia of Type Strains, Phase IV (KMG-IV): sequencing the most valuable type-strain genomes for metagenomic binning, comparative biology and taxonomic classification.</title>
        <authorList>
            <person name="Goeker M."/>
        </authorList>
    </citation>
    <scope>NUCLEOTIDE SEQUENCE [LARGE SCALE GENOMIC DNA]</scope>
    <source>
        <strain evidence="6 7">DSM 14349</strain>
    </source>
</reference>
<keyword evidence="3 6" id="KW-0067">ATP-binding</keyword>
<dbReference type="InterPro" id="IPR003593">
    <property type="entry name" value="AAA+_ATPase"/>
</dbReference>
<name>A0ABS4FRF0_9BACL</name>
<keyword evidence="7" id="KW-1185">Reference proteome</keyword>
<protein>
    <submittedName>
        <fullName evidence="6">Iron complex transport system ATP-binding protein</fullName>
    </submittedName>
</protein>
<dbReference type="PROSITE" id="PS50893">
    <property type="entry name" value="ABC_TRANSPORTER_2"/>
    <property type="match status" value="1"/>
</dbReference>
<keyword evidence="1" id="KW-0813">Transport</keyword>
<evidence type="ECO:0000259" key="5">
    <source>
        <dbReference type="PROSITE" id="PS50893"/>
    </source>
</evidence>